<accession>A0A2P4XXA1</accession>
<reference evidence="1 2" key="1">
    <citation type="journal article" date="2017" name="Genome Biol. Evol.">
        <title>Phytophthora megakarya and P. palmivora, closely related causal agents of cacao black pod rot, underwent increases in genome sizes and gene numbers by different mechanisms.</title>
        <authorList>
            <person name="Ali S.S."/>
            <person name="Shao J."/>
            <person name="Lary D.J."/>
            <person name="Kronmiller B."/>
            <person name="Shen D."/>
            <person name="Strem M.D."/>
            <person name="Amoako-Attah I."/>
            <person name="Akrofi A.Y."/>
            <person name="Begoude B.A."/>
            <person name="Ten Hoopen G.M."/>
            <person name="Coulibaly K."/>
            <person name="Kebe B.I."/>
            <person name="Melnick R.L."/>
            <person name="Guiltinan M.J."/>
            <person name="Tyler B.M."/>
            <person name="Meinhardt L.W."/>
            <person name="Bailey B.A."/>
        </authorList>
    </citation>
    <scope>NUCLEOTIDE SEQUENCE [LARGE SCALE GENOMIC DNA]</scope>
    <source>
        <strain evidence="2">sbr112.9</strain>
    </source>
</reference>
<name>A0A2P4XXA1_9STRA</name>
<dbReference type="AlphaFoldDB" id="A0A2P4XXA1"/>
<gene>
    <name evidence="1" type="ORF">PHPALM_13398</name>
</gene>
<organism evidence="1 2">
    <name type="scientific">Phytophthora palmivora</name>
    <dbReference type="NCBI Taxonomy" id="4796"/>
    <lineage>
        <taxon>Eukaryota</taxon>
        <taxon>Sar</taxon>
        <taxon>Stramenopiles</taxon>
        <taxon>Oomycota</taxon>
        <taxon>Peronosporomycetes</taxon>
        <taxon>Peronosporales</taxon>
        <taxon>Peronosporaceae</taxon>
        <taxon>Phytophthora</taxon>
    </lineage>
</organism>
<keyword evidence="2" id="KW-1185">Reference proteome</keyword>
<dbReference type="OrthoDB" id="128544at2759"/>
<sequence length="90" mass="10246">MTKTNKAFAYIMNTAREDPPEILNGWDADASPKVIDIAAQDPTTRERLRCLQELLFSTCTGIKEKRPKVSTKALSVLTAYLVRYFPQLKR</sequence>
<dbReference type="Proteomes" id="UP000237271">
    <property type="component" value="Unassembled WGS sequence"/>
</dbReference>
<dbReference type="EMBL" id="NCKW01007273">
    <property type="protein sequence ID" value="POM70197.1"/>
    <property type="molecule type" value="Genomic_DNA"/>
</dbReference>
<comment type="caution">
    <text evidence="1">The sequence shown here is derived from an EMBL/GenBank/DDBJ whole genome shotgun (WGS) entry which is preliminary data.</text>
</comment>
<evidence type="ECO:0000313" key="1">
    <source>
        <dbReference type="EMBL" id="POM70197.1"/>
    </source>
</evidence>
<evidence type="ECO:0000313" key="2">
    <source>
        <dbReference type="Proteomes" id="UP000237271"/>
    </source>
</evidence>
<proteinExistence type="predicted"/>
<protein>
    <submittedName>
        <fullName evidence="1">Uncharacterized protein</fullName>
    </submittedName>
</protein>